<dbReference type="Gene3D" id="3.20.20.100">
    <property type="entry name" value="NADP-dependent oxidoreductase domain"/>
    <property type="match status" value="1"/>
</dbReference>
<dbReference type="GO" id="GO:0016491">
    <property type="term" value="F:oxidoreductase activity"/>
    <property type="evidence" value="ECO:0007669"/>
    <property type="project" value="InterPro"/>
</dbReference>
<dbReference type="PANTHER" id="PTHR43827">
    <property type="entry name" value="2,5-DIKETO-D-GLUCONIC ACID REDUCTASE"/>
    <property type="match status" value="1"/>
</dbReference>
<dbReference type="Proteomes" id="UP000245119">
    <property type="component" value="Linkage Group LG14"/>
</dbReference>
<dbReference type="OrthoDB" id="416253at2759"/>
<evidence type="ECO:0000256" key="1">
    <source>
        <dbReference type="PIRSR" id="PIRSR000097-1"/>
    </source>
</evidence>
<dbReference type="PROSITE" id="PS00798">
    <property type="entry name" value="ALDOKETO_REDUCTASE_1"/>
    <property type="match status" value="1"/>
</dbReference>
<dbReference type="AlphaFoldDB" id="A0A2T7ND61"/>
<dbReference type="PANTHER" id="PTHR43827:SF14">
    <property type="entry name" value="NADP-DEPENDENT OXIDOREDUCTASE DOMAIN-CONTAINING PROTEIN"/>
    <property type="match status" value="1"/>
</dbReference>
<name>A0A2T7ND61_POMCA</name>
<dbReference type="InterPro" id="IPR020471">
    <property type="entry name" value="AKR"/>
</dbReference>
<dbReference type="PRINTS" id="PR00069">
    <property type="entry name" value="ALDKETRDTASE"/>
</dbReference>
<dbReference type="InterPro" id="IPR036812">
    <property type="entry name" value="NAD(P)_OxRdtase_dom_sf"/>
</dbReference>
<feature type="binding site" evidence="2">
    <location>
        <position position="114"/>
    </location>
    <ligand>
        <name>substrate</name>
    </ligand>
</feature>
<dbReference type="SUPFAM" id="SSF51430">
    <property type="entry name" value="NAD(P)-linked oxidoreductase"/>
    <property type="match status" value="1"/>
</dbReference>
<feature type="site" description="Lowers pKa of active site Tyr" evidence="3">
    <location>
        <position position="81"/>
    </location>
</feature>
<sequence>MASAARYLALNSGVKIPVLGFGTYMLKGDALKSALDYALFIGYRHIDTALSYENEAAIGDVISDRIRSGKLSRKDLFVTTKVPPVYLAYHAAIDSAKMSQENLKLRYLDLLLIHQPWGLVNKGDGTLRPTDSKGKRELAVYDLTETWHAFESLVNRGLVNSIGLSNFTARQIERIWKCATVKPSNLQLECHVYLQQWELEKYCSDKHIVMSAYAPLGAPGNSQRSSSEQPLKDPVVCRIAKECGKSPAQILLNFLVQRKMAVITKSGNHDRIKQNLDVFDWSITTQHKKKIQQLDKNIRFFGFEWAVSHPEFYDEPF</sequence>
<protein>
    <recommendedName>
        <fullName evidence="4">NADP-dependent oxidoreductase domain-containing protein</fullName>
    </recommendedName>
</protein>
<dbReference type="EMBL" id="PZQS01000014">
    <property type="protein sequence ID" value="PVD19103.1"/>
    <property type="molecule type" value="Genomic_DNA"/>
</dbReference>
<keyword evidence="6" id="KW-1185">Reference proteome</keyword>
<dbReference type="PIRSF" id="PIRSF000097">
    <property type="entry name" value="AKR"/>
    <property type="match status" value="1"/>
</dbReference>
<feature type="active site" description="Proton donor" evidence="1">
    <location>
        <position position="52"/>
    </location>
</feature>
<feature type="domain" description="NADP-dependent oxidoreductase" evidence="4">
    <location>
        <begin position="19"/>
        <end position="295"/>
    </location>
</feature>
<dbReference type="Pfam" id="PF00248">
    <property type="entry name" value="Aldo_ket_red"/>
    <property type="match status" value="1"/>
</dbReference>
<organism evidence="5 6">
    <name type="scientific">Pomacea canaliculata</name>
    <name type="common">Golden apple snail</name>
    <dbReference type="NCBI Taxonomy" id="400727"/>
    <lineage>
        <taxon>Eukaryota</taxon>
        <taxon>Metazoa</taxon>
        <taxon>Spiralia</taxon>
        <taxon>Lophotrochozoa</taxon>
        <taxon>Mollusca</taxon>
        <taxon>Gastropoda</taxon>
        <taxon>Caenogastropoda</taxon>
        <taxon>Architaenioglossa</taxon>
        <taxon>Ampullarioidea</taxon>
        <taxon>Ampullariidae</taxon>
        <taxon>Pomacea</taxon>
    </lineage>
</organism>
<evidence type="ECO:0000256" key="2">
    <source>
        <dbReference type="PIRSR" id="PIRSR000097-2"/>
    </source>
</evidence>
<proteinExistence type="predicted"/>
<comment type="caution">
    <text evidence="5">The sequence shown here is derived from an EMBL/GenBank/DDBJ whole genome shotgun (WGS) entry which is preliminary data.</text>
</comment>
<dbReference type="InterPro" id="IPR018170">
    <property type="entry name" value="Aldo/ket_reductase_CS"/>
</dbReference>
<gene>
    <name evidence="5" type="ORF">C0Q70_21662</name>
</gene>
<evidence type="ECO:0000256" key="3">
    <source>
        <dbReference type="PIRSR" id="PIRSR000097-3"/>
    </source>
</evidence>
<evidence type="ECO:0000313" key="6">
    <source>
        <dbReference type="Proteomes" id="UP000245119"/>
    </source>
</evidence>
<accession>A0A2T7ND61</accession>
<evidence type="ECO:0000259" key="4">
    <source>
        <dbReference type="Pfam" id="PF00248"/>
    </source>
</evidence>
<reference evidence="5 6" key="1">
    <citation type="submission" date="2018-04" db="EMBL/GenBank/DDBJ databases">
        <title>The genome of golden apple snail Pomacea canaliculata provides insight into stress tolerance and invasive adaptation.</title>
        <authorList>
            <person name="Liu C."/>
            <person name="Liu B."/>
            <person name="Ren Y."/>
            <person name="Zhang Y."/>
            <person name="Wang H."/>
            <person name="Li S."/>
            <person name="Jiang F."/>
            <person name="Yin L."/>
            <person name="Zhang G."/>
            <person name="Qian W."/>
            <person name="Fan W."/>
        </authorList>
    </citation>
    <scope>NUCLEOTIDE SEQUENCE [LARGE SCALE GENOMIC DNA]</scope>
    <source>
        <strain evidence="5">SZHN2017</strain>
        <tissue evidence="5">Muscle</tissue>
    </source>
</reference>
<evidence type="ECO:0000313" key="5">
    <source>
        <dbReference type="EMBL" id="PVD19103.1"/>
    </source>
</evidence>
<dbReference type="InterPro" id="IPR023210">
    <property type="entry name" value="NADP_OxRdtase_dom"/>
</dbReference>